<sequence length="254" mass="29131">MQKNKNTYMRHLLLLSVLLLVSCKKDITHEAINQPIIQEVTAGDSLQENDFEDGRESEEFVFPTNEKTPSDFIKNSNYEILERNEGYLDEDKSKDVVLIVREKDDKYSNRILLVLIQLNNGGYKLIEKNSFILGPEYNNDDFKINDEETVSISNRLLAIETYSMGPKGNLSLYFGLENEKLKLKEAETYNQGAGGQTSMTFSTKTNLVSITEVNTMEEDMPSETTDYKFTYTSSFSDFDPEDFTTKMYEAQPSE</sequence>
<dbReference type="EMBL" id="BAABIP010000019">
    <property type="protein sequence ID" value="GAA4772833.1"/>
    <property type="molecule type" value="Genomic_DNA"/>
</dbReference>
<evidence type="ECO:0008006" key="3">
    <source>
        <dbReference type="Google" id="ProtNLM"/>
    </source>
</evidence>
<dbReference type="Proteomes" id="UP001500141">
    <property type="component" value="Unassembled WGS sequence"/>
</dbReference>
<gene>
    <name evidence="1" type="ORF">GCM10023230_24130</name>
</gene>
<reference evidence="2" key="1">
    <citation type="journal article" date="2019" name="Int. J. Syst. Evol. Microbiol.">
        <title>The Global Catalogue of Microorganisms (GCM) 10K type strain sequencing project: providing services to taxonomists for standard genome sequencing and annotation.</title>
        <authorList>
            <consortium name="The Broad Institute Genomics Platform"/>
            <consortium name="The Broad Institute Genome Sequencing Center for Infectious Disease"/>
            <person name="Wu L."/>
            <person name="Ma J."/>
        </authorList>
    </citation>
    <scope>NUCLEOTIDE SEQUENCE [LARGE SCALE GENOMIC DNA]</scope>
    <source>
        <strain evidence="2">JCM 18198</strain>
    </source>
</reference>
<protein>
    <recommendedName>
        <fullName evidence="3">Lipoprotein</fullName>
    </recommendedName>
</protein>
<evidence type="ECO:0000313" key="2">
    <source>
        <dbReference type="Proteomes" id="UP001500141"/>
    </source>
</evidence>
<organism evidence="1 2">
    <name type="scientific">Flavobacterium hankyongi</name>
    <dbReference type="NCBI Taxonomy" id="1176532"/>
    <lineage>
        <taxon>Bacteria</taxon>
        <taxon>Pseudomonadati</taxon>
        <taxon>Bacteroidota</taxon>
        <taxon>Flavobacteriia</taxon>
        <taxon>Flavobacteriales</taxon>
        <taxon>Flavobacteriaceae</taxon>
        <taxon>Flavobacterium</taxon>
    </lineage>
</organism>
<name>A0ABP9A2S1_9FLAO</name>
<comment type="caution">
    <text evidence="1">The sequence shown here is derived from an EMBL/GenBank/DDBJ whole genome shotgun (WGS) entry which is preliminary data.</text>
</comment>
<accession>A0ABP9A2S1</accession>
<keyword evidence="2" id="KW-1185">Reference proteome</keyword>
<evidence type="ECO:0000313" key="1">
    <source>
        <dbReference type="EMBL" id="GAA4772833.1"/>
    </source>
</evidence>
<proteinExistence type="predicted"/>
<dbReference type="PROSITE" id="PS51257">
    <property type="entry name" value="PROKAR_LIPOPROTEIN"/>
    <property type="match status" value="1"/>
</dbReference>